<dbReference type="PROSITE" id="PS00211">
    <property type="entry name" value="ABC_TRANSPORTER_1"/>
    <property type="match status" value="1"/>
</dbReference>
<protein>
    <submittedName>
        <fullName evidence="14">ABC transporter</fullName>
    </submittedName>
</protein>
<evidence type="ECO:0000313" key="14">
    <source>
        <dbReference type="EMBL" id="OZI45806.1"/>
    </source>
</evidence>
<evidence type="ECO:0000256" key="3">
    <source>
        <dbReference type="ARBA" id="ARBA00022475"/>
    </source>
</evidence>
<dbReference type="SUPFAM" id="SSF90123">
    <property type="entry name" value="ABC transporter transmembrane region"/>
    <property type="match status" value="1"/>
</dbReference>
<keyword evidence="3" id="KW-1003">Cell membrane</keyword>
<keyword evidence="10 11" id="KW-0472">Membrane</keyword>
<evidence type="ECO:0000259" key="13">
    <source>
        <dbReference type="PROSITE" id="PS50929"/>
    </source>
</evidence>
<dbReference type="InterPro" id="IPR003593">
    <property type="entry name" value="AAA+_ATPase"/>
</dbReference>
<dbReference type="CDD" id="cd07346">
    <property type="entry name" value="ABC_6TM_exporters"/>
    <property type="match status" value="1"/>
</dbReference>
<dbReference type="EMBL" id="NEVP01000012">
    <property type="protein sequence ID" value="OZI45806.1"/>
    <property type="molecule type" value="Genomic_DNA"/>
</dbReference>
<feature type="transmembrane region" description="Helical" evidence="11">
    <location>
        <begin position="65"/>
        <end position="83"/>
    </location>
</feature>
<keyword evidence="6" id="KW-0067">ATP-binding</keyword>
<dbReference type="GO" id="GO:0005886">
    <property type="term" value="C:plasma membrane"/>
    <property type="evidence" value="ECO:0007669"/>
    <property type="project" value="UniProtKB-SubCell"/>
</dbReference>
<keyword evidence="8 11" id="KW-1133">Transmembrane helix</keyword>
<evidence type="ECO:0000256" key="4">
    <source>
        <dbReference type="ARBA" id="ARBA00022692"/>
    </source>
</evidence>
<feature type="transmembrane region" description="Helical" evidence="11">
    <location>
        <begin position="26"/>
        <end position="45"/>
    </location>
</feature>
<dbReference type="Proteomes" id="UP000216913">
    <property type="component" value="Unassembled WGS sequence"/>
</dbReference>
<sequence>MQPLLNGPAAAGPAAFLMRYVRARPVWFGVLAAVVVCAGICAVVVQYAMKLIVDAMSASTPAVPVWHALALFLGMIALESVLWRSSGWLGCRAIVQACADLRAELFSHLTHHSASYFHRHHSGALGNRISTTAASAGAIYGAMTWNIVPPCVDFIGAVVVLTLVDGTMALALLGFVALTASVILIFGVRGRALHRLYGEQAARVGGELVDTLSNMWAVQAFAAQQRERARLEEKLGLEARAQRRSWMHVEKARVLHDLLLWFMASGMLIWVLRAWQAGAATPGDVVLVSALTFRILHGSRDLALALVGTSQHVGVIAETLDVIAQPHETADLPGARVLHCAQGEIALQGLRYRYPGKGPALDGIDLRIPAGQKIGIVGESGAGKSTLLWLLQRGDWPTAGSIMIDGQDIRDVTAQSLREVVAVVPQDISLFGRSIMENIRYGQPSASDEAVRRAARHAHCDAFIAALPQGYDTMVGERGAQLSGGQRQRIGIARAFLKDAPILLLDEATSALDSHSELLIKEGLADLMRNRTVVAVAHRLSTLTRYDRVVVMEAGRIVEDGTLNDLLRVQGPFRRLWDLQAGEVGDAVPRPSDGGLRPDA</sequence>
<evidence type="ECO:0000313" key="15">
    <source>
        <dbReference type="Proteomes" id="UP000216913"/>
    </source>
</evidence>
<feature type="domain" description="ABC transmembrane type-1" evidence="13">
    <location>
        <begin position="30"/>
        <end position="311"/>
    </location>
</feature>
<dbReference type="SMART" id="SM00382">
    <property type="entry name" value="AAA"/>
    <property type="match status" value="1"/>
</dbReference>
<dbReference type="PROSITE" id="PS50929">
    <property type="entry name" value="ABC_TM1F"/>
    <property type="match status" value="1"/>
</dbReference>
<dbReference type="PROSITE" id="PS50893">
    <property type="entry name" value="ABC_TRANSPORTER_2"/>
    <property type="match status" value="1"/>
</dbReference>
<dbReference type="GO" id="GO:0034040">
    <property type="term" value="F:ATPase-coupled lipid transmembrane transporter activity"/>
    <property type="evidence" value="ECO:0007669"/>
    <property type="project" value="TreeGrafter"/>
</dbReference>
<evidence type="ECO:0000256" key="11">
    <source>
        <dbReference type="SAM" id="Phobius"/>
    </source>
</evidence>
<dbReference type="PANTHER" id="PTHR24221">
    <property type="entry name" value="ATP-BINDING CASSETTE SUB-FAMILY B"/>
    <property type="match status" value="1"/>
</dbReference>
<evidence type="ECO:0000256" key="7">
    <source>
        <dbReference type="ARBA" id="ARBA00022967"/>
    </source>
</evidence>
<evidence type="ECO:0000256" key="2">
    <source>
        <dbReference type="ARBA" id="ARBA00022448"/>
    </source>
</evidence>
<evidence type="ECO:0000256" key="1">
    <source>
        <dbReference type="ARBA" id="ARBA00004651"/>
    </source>
</evidence>
<evidence type="ECO:0000256" key="10">
    <source>
        <dbReference type="ARBA" id="ARBA00023136"/>
    </source>
</evidence>
<comment type="subcellular location">
    <subcellularLocation>
        <location evidence="1">Cell membrane</location>
        <topology evidence="1">Multi-pass membrane protein</topology>
    </subcellularLocation>
</comment>
<keyword evidence="2" id="KW-0813">Transport</keyword>
<organism evidence="14 15">
    <name type="scientific">Bordetella genomosp. 5</name>
    <dbReference type="NCBI Taxonomy" id="1395608"/>
    <lineage>
        <taxon>Bacteria</taxon>
        <taxon>Pseudomonadati</taxon>
        <taxon>Pseudomonadota</taxon>
        <taxon>Betaproteobacteria</taxon>
        <taxon>Burkholderiales</taxon>
        <taxon>Alcaligenaceae</taxon>
        <taxon>Bordetella</taxon>
    </lineage>
</organism>
<proteinExistence type="predicted"/>
<dbReference type="SUPFAM" id="SSF52540">
    <property type="entry name" value="P-loop containing nucleoside triphosphate hydrolases"/>
    <property type="match status" value="1"/>
</dbReference>
<keyword evidence="5" id="KW-0547">Nucleotide-binding</keyword>
<evidence type="ECO:0000256" key="9">
    <source>
        <dbReference type="ARBA" id="ARBA00023055"/>
    </source>
</evidence>
<dbReference type="RefSeq" id="WP_094803682.1">
    <property type="nucleotide sequence ID" value="NZ_NEVP01000012.1"/>
</dbReference>
<dbReference type="InterPro" id="IPR036640">
    <property type="entry name" value="ABC1_TM_sf"/>
</dbReference>
<evidence type="ECO:0000256" key="6">
    <source>
        <dbReference type="ARBA" id="ARBA00022840"/>
    </source>
</evidence>
<dbReference type="Gene3D" id="3.40.50.300">
    <property type="entry name" value="P-loop containing nucleotide triphosphate hydrolases"/>
    <property type="match status" value="1"/>
</dbReference>
<feature type="domain" description="ABC transporter" evidence="12">
    <location>
        <begin position="345"/>
        <end position="579"/>
    </location>
</feature>
<gene>
    <name evidence="14" type="ORF">CAL25_21520</name>
</gene>
<feature type="transmembrane region" description="Helical" evidence="11">
    <location>
        <begin position="154"/>
        <end position="187"/>
    </location>
</feature>
<accession>A0A261T875</accession>
<dbReference type="AlphaFoldDB" id="A0A261T875"/>
<dbReference type="InterPro" id="IPR003439">
    <property type="entry name" value="ABC_transporter-like_ATP-bd"/>
</dbReference>
<dbReference type="GO" id="GO:0016887">
    <property type="term" value="F:ATP hydrolysis activity"/>
    <property type="evidence" value="ECO:0007669"/>
    <property type="project" value="InterPro"/>
</dbReference>
<dbReference type="Gene3D" id="1.20.1560.10">
    <property type="entry name" value="ABC transporter type 1, transmembrane domain"/>
    <property type="match status" value="1"/>
</dbReference>
<dbReference type="OrthoDB" id="8554730at2"/>
<evidence type="ECO:0000256" key="5">
    <source>
        <dbReference type="ARBA" id="ARBA00022741"/>
    </source>
</evidence>
<evidence type="ECO:0000256" key="8">
    <source>
        <dbReference type="ARBA" id="ARBA00022989"/>
    </source>
</evidence>
<keyword evidence="15" id="KW-1185">Reference proteome</keyword>
<evidence type="ECO:0000259" key="12">
    <source>
        <dbReference type="PROSITE" id="PS50893"/>
    </source>
</evidence>
<dbReference type="InterPro" id="IPR027417">
    <property type="entry name" value="P-loop_NTPase"/>
</dbReference>
<name>A0A261T875_9BORD</name>
<reference evidence="14 15" key="1">
    <citation type="submission" date="2017-05" db="EMBL/GenBank/DDBJ databases">
        <title>Complete and WGS of Bordetella genogroups.</title>
        <authorList>
            <person name="Spilker T."/>
            <person name="LiPuma J."/>
        </authorList>
    </citation>
    <scope>NUCLEOTIDE SEQUENCE [LARGE SCALE GENOMIC DNA]</scope>
    <source>
        <strain evidence="14 15">AU10456</strain>
    </source>
</reference>
<feature type="transmembrane region" description="Helical" evidence="11">
    <location>
        <begin position="254"/>
        <end position="272"/>
    </location>
</feature>
<dbReference type="InterPro" id="IPR039421">
    <property type="entry name" value="Type_1_exporter"/>
</dbReference>
<dbReference type="FunFam" id="3.40.50.300:FF:000221">
    <property type="entry name" value="Multidrug ABC transporter ATP-binding protein"/>
    <property type="match status" value="1"/>
</dbReference>
<keyword evidence="4 11" id="KW-0812">Transmembrane</keyword>
<dbReference type="PANTHER" id="PTHR24221:SF632">
    <property type="entry name" value="ATP-DEPENDENT LIPID A-CORE FLIPPASE"/>
    <property type="match status" value="1"/>
</dbReference>
<dbReference type="Pfam" id="PF00005">
    <property type="entry name" value="ABC_tran"/>
    <property type="match status" value="1"/>
</dbReference>
<dbReference type="InterPro" id="IPR011527">
    <property type="entry name" value="ABC1_TM_dom"/>
</dbReference>
<dbReference type="GO" id="GO:0005524">
    <property type="term" value="F:ATP binding"/>
    <property type="evidence" value="ECO:0007669"/>
    <property type="project" value="UniProtKB-KW"/>
</dbReference>
<keyword evidence="9" id="KW-0445">Lipid transport</keyword>
<dbReference type="InterPro" id="IPR017871">
    <property type="entry name" value="ABC_transporter-like_CS"/>
</dbReference>
<comment type="caution">
    <text evidence="14">The sequence shown here is derived from an EMBL/GenBank/DDBJ whole genome shotgun (WGS) entry which is preliminary data.</text>
</comment>
<dbReference type="Pfam" id="PF00664">
    <property type="entry name" value="ABC_membrane"/>
    <property type="match status" value="1"/>
</dbReference>
<dbReference type="GO" id="GO:0140359">
    <property type="term" value="F:ABC-type transporter activity"/>
    <property type="evidence" value="ECO:0007669"/>
    <property type="project" value="InterPro"/>
</dbReference>
<keyword evidence="7" id="KW-1278">Translocase</keyword>